<reference evidence="4 5" key="1">
    <citation type="submission" date="2013-02" db="EMBL/GenBank/DDBJ databases">
        <title>Genome sequence of Candida maltosa Xu316, a potential industrial strain for xylitol and ethanol production.</title>
        <authorList>
            <person name="Yu J."/>
            <person name="Wang Q."/>
            <person name="Geng X."/>
            <person name="Bao W."/>
            <person name="He P."/>
            <person name="Cai J."/>
        </authorList>
    </citation>
    <scope>NUCLEOTIDE SEQUENCE [LARGE SCALE GENOMIC DNA]</scope>
    <source>
        <strain evidence="5">Xu316</strain>
    </source>
</reference>
<sequence length="862" mass="96634">MIEVLLTIIPSICWLLFRFYSILRTPVEKLIEDLNIEIPHSPVLCIDSISETSIVIHWDIEIKFDENLYYVIIINDEEAATLTSTSCKLNNLSPHQLYRIEIVAINSITNFKSQSKPVFVQTCNKDELDENVNVDHLEDDVREVETGKELDDLSLESITIDSIKNIKDSKLLNDYVIKFQNELARTKNEYKQFQVSTVQEREALQRELCLCKQEFEEETDNKSKKDNDVKSLERSKDKLTFQKSKLTTQLNSLKNSLALFNTKFQENENKLKKLQERNNSALINEDQERSKVQEEITSVREKINHYKSEIEKTEENLKTLAIERKEMLSIINQLKPLVEAFNQSGIANTTPDTTMTSTSTGTTPPPIPSTSTSGAQPPAQQSTAQPPSSSSTSSFVQSSNGAGNTSSSPLIFNKDGSLTKNAFDAIVKILQVMPSWQDEIMQEINQYQEFEQQWKEAFRNEIKKFVAIHQSLELARMNLDPNYQPVKMTEYQASIEFGGFSNALPKPKFNGKRNFSPVEDQSKATTNFYNHYSNVYSKEESDSDLGSPLSQQQLINQQHLHQQSHSPENYPPQAVTNDYGYAVQPDQLQQQQPQQPQQQQPYVSLEQINAAHNLDLDMNGANTPSSNPLISIDSTGQYQGFPYDDSIYTTGINSPLPMHNNLIPNYGDYNSLLYRYSSPSLSQSNLHEGNANANAGGGGGSGGGVWGTTNLSSNDLLNPSHHQNGFLMTPTQSSNIWSDDKTSNLLLNPNNHTRTISNNSQIWRNDINGSGTLRGFNTTSTPSNADFQPFSSNININNNNNGGGQNLYGGYNQSNLQPLNLTPQDEKNSVLGGNGNGVASNQQTDQSSLNGTENLYYDSTQQ</sequence>
<feature type="region of interest" description="Disordered" evidence="2">
    <location>
        <begin position="346"/>
        <end position="410"/>
    </location>
</feature>
<dbReference type="InterPro" id="IPR013783">
    <property type="entry name" value="Ig-like_fold"/>
</dbReference>
<dbReference type="OrthoDB" id="5572782at2759"/>
<dbReference type="OMA" id="IHWDIEI"/>
<keyword evidence="1" id="KW-0175">Coiled coil</keyword>
<dbReference type="Pfam" id="PF00041">
    <property type="entry name" value="fn3"/>
    <property type="match status" value="1"/>
</dbReference>
<comment type="caution">
    <text evidence="4">The sequence shown here is derived from an EMBL/GenBank/DDBJ whole genome shotgun (WGS) entry which is preliminary data.</text>
</comment>
<proteinExistence type="predicted"/>
<feature type="domain" description="Fibronectin type-III" evidence="3">
    <location>
        <begin position="39"/>
        <end position="125"/>
    </location>
</feature>
<feature type="compositionally biased region" description="Gly residues" evidence="2">
    <location>
        <begin position="695"/>
        <end position="705"/>
    </location>
</feature>
<dbReference type="AlphaFoldDB" id="M3JC06"/>
<feature type="region of interest" description="Disordered" evidence="2">
    <location>
        <begin position="556"/>
        <end position="578"/>
    </location>
</feature>
<dbReference type="Gene3D" id="2.60.40.10">
    <property type="entry name" value="Immunoglobulins"/>
    <property type="match status" value="1"/>
</dbReference>
<protein>
    <recommendedName>
        <fullName evidence="3">Fibronectin type-III domain-containing protein</fullName>
    </recommendedName>
</protein>
<evidence type="ECO:0000259" key="3">
    <source>
        <dbReference type="PROSITE" id="PS50853"/>
    </source>
</evidence>
<evidence type="ECO:0000313" key="5">
    <source>
        <dbReference type="Proteomes" id="UP000011777"/>
    </source>
</evidence>
<dbReference type="EMBL" id="AOGT01000531">
    <property type="protein sequence ID" value="EMG49668.1"/>
    <property type="molecule type" value="Genomic_DNA"/>
</dbReference>
<dbReference type="eggNOG" id="ENOG502SA9F">
    <property type="taxonomic scope" value="Eukaryota"/>
</dbReference>
<evidence type="ECO:0000256" key="2">
    <source>
        <dbReference type="SAM" id="MobiDB-lite"/>
    </source>
</evidence>
<dbReference type="Proteomes" id="UP000011777">
    <property type="component" value="Unassembled WGS sequence"/>
</dbReference>
<dbReference type="STRING" id="1245528.M3JC06"/>
<name>M3JC06_CANMX</name>
<feature type="compositionally biased region" description="Low complexity" evidence="2">
    <location>
        <begin position="685"/>
        <end position="694"/>
    </location>
</feature>
<keyword evidence="5" id="KW-1185">Reference proteome</keyword>
<feature type="coiled-coil region" evidence="1">
    <location>
        <begin position="257"/>
        <end position="330"/>
    </location>
</feature>
<dbReference type="CDD" id="cd00063">
    <property type="entry name" value="FN3"/>
    <property type="match status" value="1"/>
</dbReference>
<dbReference type="HOGENOM" id="CLU_010782_0_0_1"/>
<feature type="region of interest" description="Disordered" evidence="2">
    <location>
        <begin position="685"/>
        <end position="705"/>
    </location>
</feature>
<dbReference type="InterPro" id="IPR003961">
    <property type="entry name" value="FN3_dom"/>
</dbReference>
<organism evidence="4 5">
    <name type="scientific">Candida maltosa (strain Xu316)</name>
    <name type="common">Yeast</name>
    <dbReference type="NCBI Taxonomy" id="1245528"/>
    <lineage>
        <taxon>Eukaryota</taxon>
        <taxon>Fungi</taxon>
        <taxon>Dikarya</taxon>
        <taxon>Ascomycota</taxon>
        <taxon>Saccharomycotina</taxon>
        <taxon>Pichiomycetes</taxon>
        <taxon>Debaryomycetaceae</taxon>
        <taxon>Candida/Lodderomyces clade</taxon>
        <taxon>Candida</taxon>
    </lineage>
</organism>
<gene>
    <name evidence="4" type="ORF">G210_5511</name>
</gene>
<evidence type="ECO:0000313" key="4">
    <source>
        <dbReference type="EMBL" id="EMG49668.1"/>
    </source>
</evidence>
<feature type="compositionally biased region" description="Polar residues" evidence="2">
    <location>
        <begin position="837"/>
        <end position="862"/>
    </location>
</feature>
<dbReference type="InterPro" id="IPR036116">
    <property type="entry name" value="FN3_sf"/>
</dbReference>
<feature type="compositionally biased region" description="Polar residues" evidence="2">
    <location>
        <begin position="400"/>
        <end position="410"/>
    </location>
</feature>
<dbReference type="PROSITE" id="PS50853">
    <property type="entry name" value="FN3"/>
    <property type="match status" value="1"/>
</dbReference>
<feature type="compositionally biased region" description="Low complexity" evidence="2">
    <location>
        <begin position="556"/>
        <end position="566"/>
    </location>
</feature>
<feature type="compositionally biased region" description="Low complexity" evidence="2">
    <location>
        <begin position="349"/>
        <end position="362"/>
    </location>
</feature>
<evidence type="ECO:0000256" key="1">
    <source>
        <dbReference type="SAM" id="Coils"/>
    </source>
</evidence>
<feature type="region of interest" description="Disordered" evidence="2">
    <location>
        <begin position="797"/>
        <end position="862"/>
    </location>
</feature>
<dbReference type="SUPFAM" id="SSF49265">
    <property type="entry name" value="Fibronectin type III"/>
    <property type="match status" value="1"/>
</dbReference>
<accession>M3JC06</accession>
<feature type="compositionally biased region" description="Low complexity" evidence="2">
    <location>
        <begin position="369"/>
        <end position="399"/>
    </location>
</feature>